<feature type="domain" description="tRNA/rRNA methyltransferase SpoU type" evidence="4">
    <location>
        <begin position="236"/>
        <end position="379"/>
    </location>
</feature>
<evidence type="ECO:0000313" key="5">
    <source>
        <dbReference type="EMBL" id="PNW72657.1"/>
    </source>
</evidence>
<feature type="region of interest" description="Disordered" evidence="3">
    <location>
        <begin position="77"/>
        <end position="130"/>
    </location>
</feature>
<dbReference type="GeneID" id="5726697"/>
<sequence length="392" mass="38224">MSLSLAYTQIGAEVAPGGAKDGAGGVECVDPGTPTVWALHTRDRLPIDVLKALPAVVRSLGRRAAPSTGAAATAAAAAGGGGGAAGAAEDGDEEDEKEGEKEEGGGGEGEGEGPEAEDEEEDGEDEGGGNPAAVAAAVAAAAAAPATAGAATTATATYQLRPQQLPGTAAAVAATTSAGGGTGASATAAGAAAGTTLLAAVADRLDALTAAGGGGGGSGSSSSGGGGSSGGRPTALVVVASLLENIPNMAGLCRTAESMGAEALVLPSRAVASNDAFKRQAVTSERWLPLREVSPRDLPAYLIEMRAAGYLLVGVEQAAGSVPLQSFAWPSHGRVVLLLGNEQSGVPQPLLPLLDACVEIPMLGVTRSLNAHVSGAMAVWQYVQQRGRHTGA</sequence>
<dbReference type="OrthoDB" id="241340at2759"/>
<dbReference type="Gene3D" id="3.40.1280.10">
    <property type="match status" value="1"/>
</dbReference>
<keyword evidence="6" id="KW-1185">Reference proteome</keyword>
<accession>A0A2K3CWK1</accession>
<dbReference type="KEGG" id="cre:CHLRE_15g637350v5"/>
<dbReference type="InterPro" id="IPR044748">
    <property type="entry name" value="Trm3/TARBP1_C"/>
</dbReference>
<dbReference type="PANTHER" id="PTHR12029:SF11">
    <property type="entry name" value="METHYLTRANSFERASE TARBP1-RELATED"/>
    <property type="match status" value="1"/>
</dbReference>
<dbReference type="PaxDb" id="3055-EDO97762"/>
<feature type="compositionally biased region" description="Acidic residues" evidence="3">
    <location>
        <begin position="109"/>
        <end position="127"/>
    </location>
</feature>
<dbReference type="SUPFAM" id="SSF75217">
    <property type="entry name" value="alpha/beta knot"/>
    <property type="match status" value="1"/>
</dbReference>
<organism evidence="5 6">
    <name type="scientific">Chlamydomonas reinhardtii</name>
    <name type="common">Chlamydomonas smithii</name>
    <dbReference type="NCBI Taxonomy" id="3055"/>
    <lineage>
        <taxon>Eukaryota</taxon>
        <taxon>Viridiplantae</taxon>
        <taxon>Chlorophyta</taxon>
        <taxon>core chlorophytes</taxon>
        <taxon>Chlorophyceae</taxon>
        <taxon>CS clade</taxon>
        <taxon>Chlamydomonadales</taxon>
        <taxon>Chlamydomonadaceae</taxon>
        <taxon>Chlamydomonas</taxon>
    </lineage>
</organism>
<dbReference type="GO" id="GO:0003723">
    <property type="term" value="F:RNA binding"/>
    <property type="evidence" value="ECO:0007669"/>
    <property type="project" value="InterPro"/>
</dbReference>
<dbReference type="EMBL" id="CM008976">
    <property type="protein sequence ID" value="PNW72657.1"/>
    <property type="molecule type" value="Genomic_DNA"/>
</dbReference>
<keyword evidence="1" id="KW-0489">Methyltransferase</keyword>
<dbReference type="InParanoid" id="A0A2K3CWK1"/>
<name>A0A2K3CWK1_CHLRE</name>
<evidence type="ECO:0000313" key="6">
    <source>
        <dbReference type="Proteomes" id="UP000006906"/>
    </source>
</evidence>
<dbReference type="CDD" id="cd18091">
    <property type="entry name" value="SpoU-like_TRM3-like"/>
    <property type="match status" value="1"/>
</dbReference>
<dbReference type="InterPro" id="IPR029026">
    <property type="entry name" value="tRNA_m1G_MTases_N"/>
</dbReference>
<dbReference type="PANTHER" id="PTHR12029">
    <property type="entry name" value="RNA METHYLTRANSFERASE"/>
    <property type="match status" value="1"/>
</dbReference>
<dbReference type="InterPro" id="IPR045330">
    <property type="entry name" value="TRM3/TARBP1"/>
</dbReference>
<dbReference type="InterPro" id="IPR001537">
    <property type="entry name" value="SpoU_MeTrfase"/>
</dbReference>
<dbReference type="InterPro" id="IPR029028">
    <property type="entry name" value="Alpha/beta_knot_MTases"/>
</dbReference>
<dbReference type="AlphaFoldDB" id="A0A2K3CWK1"/>
<evidence type="ECO:0000259" key="4">
    <source>
        <dbReference type="Pfam" id="PF00588"/>
    </source>
</evidence>
<gene>
    <name evidence="5" type="ORF">CHLRE_15g637350v5</name>
</gene>
<protein>
    <recommendedName>
        <fullName evidence="4">tRNA/rRNA methyltransferase SpoU type domain-containing protein</fullName>
    </recommendedName>
</protein>
<dbReference type="GO" id="GO:0016423">
    <property type="term" value="F:tRNA (guanine) methyltransferase activity"/>
    <property type="evidence" value="ECO:0007669"/>
    <property type="project" value="InterPro"/>
</dbReference>
<dbReference type="Proteomes" id="UP000006906">
    <property type="component" value="Chromosome 15"/>
</dbReference>
<dbReference type="Gramene" id="PNW72657">
    <property type="protein sequence ID" value="PNW72657"/>
    <property type="gene ID" value="CHLRE_15g637350v5"/>
</dbReference>
<dbReference type="STRING" id="3055.A0A2K3CWK1"/>
<evidence type="ECO:0000256" key="1">
    <source>
        <dbReference type="ARBA" id="ARBA00022603"/>
    </source>
</evidence>
<dbReference type="RefSeq" id="XP_042916424.1">
    <property type="nucleotide sequence ID" value="XM_043070560.1"/>
</dbReference>
<dbReference type="ExpressionAtlas" id="A0A2K3CWK1">
    <property type="expression patterns" value="baseline"/>
</dbReference>
<keyword evidence="2" id="KW-0808">Transferase</keyword>
<dbReference type="Pfam" id="PF00588">
    <property type="entry name" value="SpoU_methylase"/>
    <property type="match status" value="1"/>
</dbReference>
<evidence type="ECO:0000256" key="3">
    <source>
        <dbReference type="SAM" id="MobiDB-lite"/>
    </source>
</evidence>
<evidence type="ECO:0000256" key="2">
    <source>
        <dbReference type="ARBA" id="ARBA00022679"/>
    </source>
</evidence>
<dbReference type="GO" id="GO:0030488">
    <property type="term" value="P:tRNA methylation"/>
    <property type="evidence" value="ECO:0007669"/>
    <property type="project" value="InterPro"/>
</dbReference>
<proteinExistence type="predicted"/>
<reference evidence="5 6" key="1">
    <citation type="journal article" date="2007" name="Science">
        <title>The Chlamydomonas genome reveals the evolution of key animal and plant functions.</title>
        <authorList>
            <person name="Merchant S.S."/>
            <person name="Prochnik S.E."/>
            <person name="Vallon O."/>
            <person name="Harris E.H."/>
            <person name="Karpowicz S.J."/>
            <person name="Witman G.B."/>
            <person name="Terry A."/>
            <person name="Salamov A."/>
            <person name="Fritz-Laylin L.K."/>
            <person name="Marechal-Drouard L."/>
            <person name="Marshall W.F."/>
            <person name="Qu L.H."/>
            <person name="Nelson D.R."/>
            <person name="Sanderfoot A.A."/>
            <person name="Spalding M.H."/>
            <person name="Kapitonov V.V."/>
            <person name="Ren Q."/>
            <person name="Ferris P."/>
            <person name="Lindquist E."/>
            <person name="Shapiro H."/>
            <person name="Lucas S.M."/>
            <person name="Grimwood J."/>
            <person name="Schmutz J."/>
            <person name="Cardol P."/>
            <person name="Cerutti H."/>
            <person name="Chanfreau G."/>
            <person name="Chen C.L."/>
            <person name="Cognat V."/>
            <person name="Croft M.T."/>
            <person name="Dent R."/>
            <person name="Dutcher S."/>
            <person name="Fernandez E."/>
            <person name="Fukuzawa H."/>
            <person name="Gonzalez-Ballester D."/>
            <person name="Gonzalez-Halphen D."/>
            <person name="Hallmann A."/>
            <person name="Hanikenne M."/>
            <person name="Hippler M."/>
            <person name="Inwood W."/>
            <person name="Jabbari K."/>
            <person name="Kalanon M."/>
            <person name="Kuras R."/>
            <person name="Lefebvre P.A."/>
            <person name="Lemaire S.D."/>
            <person name="Lobanov A.V."/>
            <person name="Lohr M."/>
            <person name="Manuell A."/>
            <person name="Meier I."/>
            <person name="Mets L."/>
            <person name="Mittag M."/>
            <person name="Mittelmeier T."/>
            <person name="Moroney J.V."/>
            <person name="Moseley J."/>
            <person name="Napoli C."/>
            <person name="Nedelcu A.M."/>
            <person name="Niyogi K."/>
            <person name="Novoselov S.V."/>
            <person name="Paulsen I.T."/>
            <person name="Pazour G."/>
            <person name="Purton S."/>
            <person name="Ral J.P."/>
            <person name="Riano-Pachon D.M."/>
            <person name="Riekhof W."/>
            <person name="Rymarquis L."/>
            <person name="Schroda M."/>
            <person name="Stern D."/>
            <person name="Umen J."/>
            <person name="Willows R."/>
            <person name="Wilson N."/>
            <person name="Zimmer S.L."/>
            <person name="Allmer J."/>
            <person name="Balk J."/>
            <person name="Bisova K."/>
            <person name="Chen C.J."/>
            <person name="Elias M."/>
            <person name="Gendler K."/>
            <person name="Hauser C."/>
            <person name="Lamb M.R."/>
            <person name="Ledford H."/>
            <person name="Long J.C."/>
            <person name="Minagawa J."/>
            <person name="Page M.D."/>
            <person name="Pan J."/>
            <person name="Pootakham W."/>
            <person name="Roje S."/>
            <person name="Rose A."/>
            <person name="Stahlberg E."/>
            <person name="Terauchi A.M."/>
            <person name="Yang P."/>
            <person name="Ball S."/>
            <person name="Bowler C."/>
            <person name="Dieckmann C.L."/>
            <person name="Gladyshev V.N."/>
            <person name="Green P."/>
            <person name="Jorgensen R."/>
            <person name="Mayfield S."/>
            <person name="Mueller-Roeber B."/>
            <person name="Rajamani S."/>
            <person name="Sayre R.T."/>
            <person name="Brokstein P."/>
            <person name="Dubchak I."/>
            <person name="Goodstein D."/>
            <person name="Hornick L."/>
            <person name="Huang Y.W."/>
            <person name="Jhaveri J."/>
            <person name="Luo Y."/>
            <person name="Martinez D."/>
            <person name="Ngau W.C."/>
            <person name="Otillar B."/>
            <person name="Poliakov A."/>
            <person name="Porter A."/>
            <person name="Szajkowski L."/>
            <person name="Werner G."/>
            <person name="Zhou K."/>
            <person name="Grigoriev I.V."/>
            <person name="Rokhsar D.S."/>
            <person name="Grossman A.R."/>
        </authorList>
    </citation>
    <scope>NUCLEOTIDE SEQUENCE [LARGE SCALE GENOMIC DNA]</scope>
    <source>
        <strain evidence="6">CC-503</strain>
    </source>
</reference>